<dbReference type="PRINTS" id="PR00111">
    <property type="entry name" value="ABHYDROLASE"/>
</dbReference>
<dbReference type="EC" id="2.3.1.12" evidence="3"/>
<accession>A0A238LFT0</accession>
<dbReference type="Gene3D" id="3.40.50.1820">
    <property type="entry name" value="alpha/beta hydrolase"/>
    <property type="match status" value="1"/>
</dbReference>
<name>A0A238LFT0_9RHOB</name>
<dbReference type="RefSeq" id="WP_093991954.1">
    <property type="nucleotide sequence ID" value="NZ_FXZK01000003.1"/>
</dbReference>
<dbReference type="EMBL" id="FXZK01000003">
    <property type="protein sequence ID" value="SMY07750.1"/>
    <property type="molecule type" value="Genomic_DNA"/>
</dbReference>
<dbReference type="PRINTS" id="PR00412">
    <property type="entry name" value="EPOXHYDRLASE"/>
</dbReference>
<keyword evidence="3" id="KW-0808">Transferase</keyword>
<dbReference type="Proteomes" id="UP000201613">
    <property type="component" value="Unassembled WGS sequence"/>
</dbReference>
<protein>
    <submittedName>
        <fullName evidence="3">Dihydrolipoyllysine-residue acetyltransferase component of acetoin cleaving system</fullName>
        <ecNumber evidence="3">2.3.1.12</ecNumber>
    </submittedName>
</protein>
<dbReference type="PANTHER" id="PTHR43798:SF31">
    <property type="entry name" value="AB HYDROLASE SUPERFAMILY PROTEIN YCLE"/>
    <property type="match status" value="1"/>
</dbReference>
<evidence type="ECO:0000313" key="3">
    <source>
        <dbReference type="EMBL" id="SMY07750.1"/>
    </source>
</evidence>
<keyword evidence="3" id="KW-0012">Acyltransferase</keyword>
<dbReference type="InterPro" id="IPR050266">
    <property type="entry name" value="AB_hydrolase_sf"/>
</dbReference>
<dbReference type="GO" id="GO:0004742">
    <property type="term" value="F:dihydrolipoyllysine-residue acetyltransferase activity"/>
    <property type="evidence" value="ECO:0007669"/>
    <property type="project" value="UniProtKB-EC"/>
</dbReference>
<dbReference type="Pfam" id="PF00561">
    <property type="entry name" value="Abhydrolase_1"/>
    <property type="match status" value="1"/>
</dbReference>
<reference evidence="3 4" key="1">
    <citation type="submission" date="2017-05" db="EMBL/GenBank/DDBJ databases">
        <authorList>
            <person name="Song R."/>
            <person name="Chenine A.L."/>
            <person name="Ruprecht R.M."/>
        </authorList>
    </citation>
    <scope>NUCLEOTIDE SEQUENCE [LARGE SCALE GENOMIC DNA]</scope>
    <source>
        <strain evidence="3 4">CECT 8899</strain>
    </source>
</reference>
<keyword evidence="1" id="KW-0378">Hydrolase</keyword>
<evidence type="ECO:0000259" key="2">
    <source>
        <dbReference type="Pfam" id="PF00561"/>
    </source>
</evidence>
<dbReference type="GO" id="GO:0016020">
    <property type="term" value="C:membrane"/>
    <property type="evidence" value="ECO:0007669"/>
    <property type="project" value="TreeGrafter"/>
</dbReference>
<proteinExistence type="predicted"/>
<dbReference type="InterPro" id="IPR029058">
    <property type="entry name" value="AB_hydrolase_fold"/>
</dbReference>
<gene>
    <name evidence="3" type="primary">acoC_2</name>
    <name evidence="3" type="ORF">LOM8899_01890</name>
</gene>
<dbReference type="InterPro" id="IPR000073">
    <property type="entry name" value="AB_hydrolase_1"/>
</dbReference>
<evidence type="ECO:0000313" key="4">
    <source>
        <dbReference type="Proteomes" id="UP000201613"/>
    </source>
</evidence>
<feature type="domain" description="AB hydrolase-1" evidence="2">
    <location>
        <begin position="31"/>
        <end position="140"/>
    </location>
</feature>
<keyword evidence="4" id="KW-1185">Reference proteome</keyword>
<dbReference type="OrthoDB" id="9785847at2"/>
<evidence type="ECO:0000256" key="1">
    <source>
        <dbReference type="ARBA" id="ARBA00022801"/>
    </source>
</evidence>
<dbReference type="GO" id="GO:0016787">
    <property type="term" value="F:hydrolase activity"/>
    <property type="evidence" value="ECO:0007669"/>
    <property type="project" value="UniProtKB-KW"/>
</dbReference>
<dbReference type="AlphaFoldDB" id="A0A238LFT0"/>
<organism evidence="3 4">
    <name type="scientific">Flavimaricola marinus</name>
    <dbReference type="NCBI Taxonomy" id="1819565"/>
    <lineage>
        <taxon>Bacteria</taxon>
        <taxon>Pseudomonadati</taxon>
        <taxon>Pseudomonadota</taxon>
        <taxon>Alphaproteobacteria</taxon>
        <taxon>Rhodobacterales</taxon>
        <taxon>Paracoccaceae</taxon>
        <taxon>Flavimaricola</taxon>
    </lineage>
</organism>
<sequence length="349" mass="36659">MPLPVITQAQTVTTPRLTTRVLTPGDPAGVPVLFVHGNLSAATWWEETMLRLPPGFRAIAPDLRGYGEADPAALIDATRGLRDFSDDLAALMDEMDISAAHMVGHSLGGGILWQMLADHPDRVLSMVQVAPSSPYGFGACKADGTPCFPDNAGSGAGAVNPEFAKLLAEGATGDETPFHPRAILNTYVWKPPFVPERMEDILASALAQQTGPQAYPGDAAPSENWPTVAPGKFGAINGMAPIYQTDPLAFTRAPNTPPILWIRGADDPICSDASLFDLGTLGQAGAVPGWPGDEVFPPQPMIAQTEAALAAYEANGAKVDRVVLSDCGHSPYLEQPGPFDAALHAHLAG</sequence>
<dbReference type="SUPFAM" id="SSF53474">
    <property type="entry name" value="alpha/beta-Hydrolases"/>
    <property type="match status" value="1"/>
</dbReference>
<dbReference type="PANTHER" id="PTHR43798">
    <property type="entry name" value="MONOACYLGLYCEROL LIPASE"/>
    <property type="match status" value="1"/>
</dbReference>
<dbReference type="InterPro" id="IPR000639">
    <property type="entry name" value="Epox_hydrolase-like"/>
</dbReference>